<sequence length="177" mass="20244">MLAAETGIGGIVLGDAFEKVAEKYPAVGQWGRQEITGLPYPLNVNDKTQLRLATQPNSRIYFYFDEYKKVLAVGLFTGDVTIYTDKTIYETTAGLRATDGILEMKVLYGMPQDISEYSYKDRFGDKIVRRIYYYPDLIVQTRKVNTLPEQIDNILVCKYSADLVMRERNSPIARPEY</sequence>
<comment type="caution">
    <text evidence="1">The sequence shown here is derived from an EMBL/GenBank/DDBJ whole genome shotgun (WGS) entry which is preliminary data.</text>
</comment>
<dbReference type="Proteomes" id="UP000282196">
    <property type="component" value="Unassembled WGS sequence"/>
</dbReference>
<name>A0A388TKS1_9BACT</name>
<dbReference type="AlphaFoldDB" id="A0A388TKS1"/>
<accession>A0A388TKS1</accession>
<evidence type="ECO:0000313" key="1">
    <source>
        <dbReference type="EMBL" id="GBR77430.1"/>
    </source>
</evidence>
<gene>
    <name evidence="1" type="ORF">RDn1_089</name>
</gene>
<dbReference type="EMBL" id="BGZP01000002">
    <property type="protein sequence ID" value="GBR77430.1"/>
    <property type="molecule type" value="Genomic_DNA"/>
</dbReference>
<proteinExistence type="predicted"/>
<protein>
    <submittedName>
        <fullName evidence="1">Uncharacterized protein</fullName>
    </submittedName>
</protein>
<keyword evidence="2" id="KW-1185">Reference proteome</keyword>
<organism evidence="1 2">
    <name type="scientific">Candidatus Termititenax dinenymphae</name>
    <dbReference type="NCBI Taxonomy" id="2218523"/>
    <lineage>
        <taxon>Bacteria</taxon>
        <taxon>Bacillati</taxon>
        <taxon>Candidatus Margulisiibacteriota</taxon>
        <taxon>Candidatus Termititenacia</taxon>
        <taxon>Candidatus Termititenacales</taxon>
        <taxon>Candidatus Termititenacaceae</taxon>
        <taxon>Candidatus Termititenax</taxon>
    </lineage>
</organism>
<evidence type="ECO:0000313" key="2">
    <source>
        <dbReference type="Proteomes" id="UP000282196"/>
    </source>
</evidence>
<reference evidence="1 2" key="1">
    <citation type="journal article" date="2019" name="ISME J.">
        <title>Genome analyses of uncultured TG2/ZB3 bacteria in 'Margulisbacteria' specifically attached to ectosymbiotic spirochetes of protists in the termite gut.</title>
        <authorList>
            <person name="Utami Y.D."/>
            <person name="Kuwahara H."/>
            <person name="Igai K."/>
            <person name="Murakami T."/>
            <person name="Sugaya K."/>
            <person name="Morikawa T."/>
            <person name="Nagura Y."/>
            <person name="Yuki M."/>
            <person name="Deevong P."/>
            <person name="Inoue T."/>
            <person name="Kihara K."/>
            <person name="Lo N."/>
            <person name="Yamada A."/>
            <person name="Ohkuma M."/>
            <person name="Hongoh Y."/>
        </authorList>
    </citation>
    <scope>NUCLEOTIDE SEQUENCE [LARGE SCALE GENOMIC DNA]</scope>
    <source>
        <strain evidence="1">RsDinE6-01</strain>
    </source>
</reference>